<sequence length="282" mass="29376">MISLRPPRNTWSRIDPAGWLVGPAPQAPADDARPGFRLICCAHAGGSTAAFRPWQVVVGDTAALAVLQMPGRDQRATEAPTVSIAAVADAVASVLTDPDAGGPDAGGAAPPVVLYGHSMGTLVALEVAHRLVAAGQPPLLLVLGARVPPHLSTPAARMLDLDDDAFFDGLDRAYGGTPVAVRNDPSMRRHYIRIMRGDFRLSADYIAGFAATGAGRPPLPCPLLAFSGDTDRAAPAAAMAEWRGYGTAGFNQVTLPGGHFFAIERPRPVVSRIIAAATRLIG</sequence>
<dbReference type="Pfam" id="PF00975">
    <property type="entry name" value="Thioesterase"/>
    <property type="match status" value="1"/>
</dbReference>
<dbReference type="InterPro" id="IPR012223">
    <property type="entry name" value="TEII"/>
</dbReference>
<evidence type="ECO:0000313" key="4">
    <source>
        <dbReference type="Proteomes" id="UP001413721"/>
    </source>
</evidence>
<dbReference type="PANTHER" id="PTHR11487:SF0">
    <property type="entry name" value="S-ACYL FATTY ACID SYNTHASE THIOESTERASE, MEDIUM CHAIN"/>
    <property type="match status" value="1"/>
</dbReference>
<name>A0ABU9YE14_9PROT</name>
<proteinExistence type="inferred from homology"/>
<keyword evidence="4" id="KW-1185">Reference proteome</keyword>
<keyword evidence="3" id="KW-0378">Hydrolase</keyword>
<protein>
    <submittedName>
        <fullName evidence="3">Alpha/beta fold hydrolase</fullName>
    </submittedName>
</protein>
<comment type="caution">
    <text evidence="3">The sequence shown here is derived from an EMBL/GenBank/DDBJ whole genome shotgun (WGS) entry which is preliminary data.</text>
</comment>
<dbReference type="Proteomes" id="UP001413721">
    <property type="component" value="Unassembled WGS sequence"/>
</dbReference>
<gene>
    <name evidence="3" type="ORF">WG926_01865</name>
</gene>
<feature type="domain" description="Thioesterase" evidence="2">
    <location>
        <begin position="37"/>
        <end position="275"/>
    </location>
</feature>
<evidence type="ECO:0000256" key="1">
    <source>
        <dbReference type="ARBA" id="ARBA00007169"/>
    </source>
</evidence>
<evidence type="ECO:0000313" key="3">
    <source>
        <dbReference type="EMBL" id="MEN2987032.1"/>
    </source>
</evidence>
<dbReference type="InterPro" id="IPR029058">
    <property type="entry name" value="AB_hydrolase_fold"/>
</dbReference>
<comment type="similarity">
    <text evidence="1">Belongs to the thioesterase family.</text>
</comment>
<organism evidence="3 4">
    <name type="scientific">Tistrella arctica</name>
    <dbReference type="NCBI Taxonomy" id="3133430"/>
    <lineage>
        <taxon>Bacteria</taxon>
        <taxon>Pseudomonadati</taxon>
        <taxon>Pseudomonadota</taxon>
        <taxon>Alphaproteobacteria</taxon>
        <taxon>Geminicoccales</taxon>
        <taxon>Geminicoccaceae</taxon>
        <taxon>Tistrella</taxon>
    </lineage>
</organism>
<evidence type="ECO:0000259" key="2">
    <source>
        <dbReference type="Pfam" id="PF00975"/>
    </source>
</evidence>
<dbReference type="SUPFAM" id="SSF53474">
    <property type="entry name" value="alpha/beta-Hydrolases"/>
    <property type="match status" value="1"/>
</dbReference>
<dbReference type="GO" id="GO:0016787">
    <property type="term" value="F:hydrolase activity"/>
    <property type="evidence" value="ECO:0007669"/>
    <property type="project" value="UniProtKB-KW"/>
</dbReference>
<dbReference type="RefSeq" id="WP_345936666.1">
    <property type="nucleotide sequence ID" value="NZ_JBBKTW010000001.1"/>
</dbReference>
<dbReference type="InterPro" id="IPR001031">
    <property type="entry name" value="Thioesterase"/>
</dbReference>
<accession>A0ABU9YE14</accession>
<dbReference type="PANTHER" id="PTHR11487">
    <property type="entry name" value="THIOESTERASE"/>
    <property type="match status" value="1"/>
</dbReference>
<dbReference type="Gene3D" id="3.40.50.1820">
    <property type="entry name" value="alpha/beta hydrolase"/>
    <property type="match status" value="1"/>
</dbReference>
<reference evidence="3 4" key="1">
    <citation type="submission" date="2024-03" db="EMBL/GenBank/DDBJ databases">
        <title>High-quality draft genome sequencing of Tistrella sp. BH-R2-4.</title>
        <authorList>
            <person name="Dong C."/>
        </authorList>
    </citation>
    <scope>NUCLEOTIDE SEQUENCE [LARGE SCALE GENOMIC DNA]</scope>
    <source>
        <strain evidence="3 4">BH-R2-4</strain>
    </source>
</reference>
<dbReference type="EMBL" id="JBBKTW010000001">
    <property type="protein sequence ID" value="MEN2987032.1"/>
    <property type="molecule type" value="Genomic_DNA"/>
</dbReference>